<feature type="non-terminal residue" evidence="1">
    <location>
        <position position="292"/>
    </location>
</feature>
<sequence>MQPKVLSKNLLQRGMYQQLYNSDENLDALCHNNISRSNKLKKGYSKGGSAGIEGTSFQKDLLAVFLLRALRRDNDWFLSTENKEGSKFDDIVFESPGGDVLLQAKHKENDTKSSIAFEDLMSTNSKRCDFSLPKYFVAYQELKLKFKIENVIICTNSRLHKQLENMASAHNLDEKACCISKARISSVTRLMSISSQYSRNESNTNSQNKDKHAEISDESITDYLRHLQLVANYPSGKKLEAIVEGIVSRITWAKNLDSKACSRHVHKRIDEWYREKKGRYLTRTDAKAFFSE</sequence>
<protein>
    <submittedName>
        <fullName evidence="1">Uncharacterized protein</fullName>
    </submittedName>
</protein>
<dbReference type="EMBL" id="JAPWTK010000135">
    <property type="protein sequence ID" value="KAJ8948470.1"/>
    <property type="molecule type" value="Genomic_DNA"/>
</dbReference>
<organism evidence="1 2">
    <name type="scientific">Aromia moschata</name>
    <dbReference type="NCBI Taxonomy" id="1265417"/>
    <lineage>
        <taxon>Eukaryota</taxon>
        <taxon>Metazoa</taxon>
        <taxon>Ecdysozoa</taxon>
        <taxon>Arthropoda</taxon>
        <taxon>Hexapoda</taxon>
        <taxon>Insecta</taxon>
        <taxon>Pterygota</taxon>
        <taxon>Neoptera</taxon>
        <taxon>Endopterygota</taxon>
        <taxon>Coleoptera</taxon>
        <taxon>Polyphaga</taxon>
        <taxon>Cucujiformia</taxon>
        <taxon>Chrysomeloidea</taxon>
        <taxon>Cerambycidae</taxon>
        <taxon>Cerambycinae</taxon>
        <taxon>Callichromatini</taxon>
        <taxon>Aromia</taxon>
    </lineage>
</organism>
<dbReference type="AlphaFoldDB" id="A0AAV8YBK5"/>
<proteinExistence type="predicted"/>
<name>A0AAV8YBK5_9CUCU</name>
<evidence type="ECO:0000313" key="1">
    <source>
        <dbReference type="EMBL" id="KAJ8948470.1"/>
    </source>
</evidence>
<comment type="caution">
    <text evidence="1">The sequence shown here is derived from an EMBL/GenBank/DDBJ whole genome shotgun (WGS) entry which is preliminary data.</text>
</comment>
<evidence type="ECO:0000313" key="2">
    <source>
        <dbReference type="Proteomes" id="UP001162162"/>
    </source>
</evidence>
<gene>
    <name evidence="1" type="ORF">NQ318_000006</name>
</gene>
<keyword evidence="2" id="KW-1185">Reference proteome</keyword>
<accession>A0AAV8YBK5</accession>
<reference evidence="1" key="1">
    <citation type="journal article" date="2023" name="Insect Mol. Biol.">
        <title>Genome sequencing provides insights into the evolution of gene families encoding plant cell wall-degrading enzymes in longhorned beetles.</title>
        <authorList>
            <person name="Shin N.R."/>
            <person name="Okamura Y."/>
            <person name="Kirsch R."/>
            <person name="Pauchet Y."/>
        </authorList>
    </citation>
    <scope>NUCLEOTIDE SEQUENCE</scope>
    <source>
        <strain evidence="1">AMC_N1</strain>
    </source>
</reference>
<dbReference type="Proteomes" id="UP001162162">
    <property type="component" value="Unassembled WGS sequence"/>
</dbReference>